<dbReference type="CDD" id="cd21109">
    <property type="entry name" value="SPASM"/>
    <property type="match status" value="1"/>
</dbReference>
<dbReference type="SFLD" id="SFLDS00029">
    <property type="entry name" value="Radical_SAM"/>
    <property type="match status" value="1"/>
</dbReference>
<dbReference type="InterPro" id="IPR013785">
    <property type="entry name" value="Aldolase_TIM"/>
</dbReference>
<keyword evidence="2" id="KW-0949">S-adenosyl-L-methionine</keyword>
<dbReference type="SUPFAM" id="SSF102114">
    <property type="entry name" value="Radical SAM enzymes"/>
    <property type="match status" value="1"/>
</dbReference>
<dbReference type="PANTHER" id="PTHR11228">
    <property type="entry name" value="RADICAL SAM DOMAIN PROTEIN"/>
    <property type="match status" value="1"/>
</dbReference>
<evidence type="ECO:0000313" key="8">
    <source>
        <dbReference type="Proteomes" id="UP000539175"/>
    </source>
</evidence>
<evidence type="ECO:0000256" key="1">
    <source>
        <dbReference type="ARBA" id="ARBA00001966"/>
    </source>
</evidence>
<dbReference type="Proteomes" id="UP000539175">
    <property type="component" value="Unassembled WGS sequence"/>
</dbReference>
<reference evidence="7 8" key="1">
    <citation type="submission" date="2020-08" db="EMBL/GenBank/DDBJ databases">
        <title>Genomic Encyclopedia of Type Strains, Phase IV (KMG-IV): sequencing the most valuable type-strain genomes for metagenomic binning, comparative biology and taxonomic classification.</title>
        <authorList>
            <person name="Goeker M."/>
        </authorList>
    </citation>
    <scope>NUCLEOTIDE SEQUENCE [LARGE SCALE GENOMIC DNA]</scope>
    <source>
        <strain evidence="7 8">DSM 22198</strain>
    </source>
</reference>
<dbReference type="InterPro" id="IPR058240">
    <property type="entry name" value="rSAM_sf"/>
</dbReference>
<dbReference type="InterPro" id="IPR050377">
    <property type="entry name" value="Radical_SAM_PqqE_MftC-like"/>
</dbReference>
<dbReference type="InterPro" id="IPR023885">
    <property type="entry name" value="4Fe4S-binding_SPASM_dom"/>
</dbReference>
<dbReference type="InterPro" id="IPR007197">
    <property type="entry name" value="rSAM"/>
</dbReference>
<evidence type="ECO:0000256" key="2">
    <source>
        <dbReference type="ARBA" id="ARBA00022691"/>
    </source>
</evidence>
<dbReference type="Pfam" id="PF04055">
    <property type="entry name" value="Radical_SAM"/>
    <property type="match status" value="1"/>
</dbReference>
<dbReference type="AlphaFoldDB" id="A0A7X0B2J9"/>
<feature type="domain" description="Radical SAM core" evidence="6">
    <location>
        <begin position="15"/>
        <end position="233"/>
    </location>
</feature>
<keyword evidence="4" id="KW-0408">Iron</keyword>
<dbReference type="PANTHER" id="PTHR11228:SF7">
    <property type="entry name" value="PQQA PEPTIDE CYCLASE"/>
    <property type="match status" value="1"/>
</dbReference>
<comment type="caution">
    <text evidence="7">The sequence shown here is derived from an EMBL/GenBank/DDBJ whole genome shotgun (WGS) entry which is preliminary data.</text>
</comment>
<dbReference type="Pfam" id="PF13186">
    <property type="entry name" value="SPASM"/>
    <property type="match status" value="1"/>
</dbReference>
<accession>A0A7X0B2J9</accession>
<dbReference type="CDD" id="cd01335">
    <property type="entry name" value="Radical_SAM"/>
    <property type="match status" value="1"/>
</dbReference>
<keyword evidence="3" id="KW-0479">Metal-binding</keyword>
<dbReference type="Gene3D" id="3.20.20.70">
    <property type="entry name" value="Aldolase class I"/>
    <property type="match status" value="1"/>
</dbReference>
<protein>
    <submittedName>
        <fullName evidence="7">MoaA/NifB/PqqE/SkfB family radical SAM enzyme</fullName>
    </submittedName>
</protein>
<evidence type="ECO:0000313" key="7">
    <source>
        <dbReference type="EMBL" id="MBB6254207.1"/>
    </source>
</evidence>
<keyword evidence="5" id="KW-0411">Iron-sulfur</keyword>
<dbReference type="GO" id="GO:0046872">
    <property type="term" value="F:metal ion binding"/>
    <property type="evidence" value="ECO:0007669"/>
    <property type="project" value="UniProtKB-KW"/>
</dbReference>
<dbReference type="GO" id="GO:0003824">
    <property type="term" value="F:catalytic activity"/>
    <property type="evidence" value="ECO:0007669"/>
    <property type="project" value="InterPro"/>
</dbReference>
<dbReference type="SFLD" id="SFLDG01067">
    <property type="entry name" value="SPASM/twitch_domain_containing"/>
    <property type="match status" value="1"/>
</dbReference>
<dbReference type="RefSeq" id="WP_184806341.1">
    <property type="nucleotide sequence ID" value="NZ_JACIIZ010000016.1"/>
</dbReference>
<evidence type="ECO:0000259" key="6">
    <source>
        <dbReference type="PROSITE" id="PS51918"/>
    </source>
</evidence>
<comment type="cofactor">
    <cofactor evidence="1">
        <name>[4Fe-4S] cluster</name>
        <dbReference type="ChEBI" id="CHEBI:49883"/>
    </cofactor>
</comment>
<organism evidence="7 8">
    <name type="scientific">Nitrospirillum iridis</name>
    <dbReference type="NCBI Taxonomy" id="765888"/>
    <lineage>
        <taxon>Bacteria</taxon>
        <taxon>Pseudomonadati</taxon>
        <taxon>Pseudomonadota</taxon>
        <taxon>Alphaproteobacteria</taxon>
        <taxon>Rhodospirillales</taxon>
        <taxon>Azospirillaceae</taxon>
        <taxon>Nitrospirillum</taxon>
    </lineage>
</organism>
<sequence>MAAFALTRAWRGRRLSRVPVITLMPHSRCNCRCIMCDIWKANRAGTSLEPAAVERLVGDLRALGVRWVVLSGGEALLHPNLWALCAALKELPLKITLLSSGLLLERHAAAIVTWCDEVIVSLDGPEATHNRIRGIKDAYASLAAGVDALRRQRADYPVAARCVVQRGNFQEMSATVDSAKALGLDSISFLGADLASTAFNRPQAWEGERMEEVGLDPADCDALDAILDALAARHGGDFASRFIQESPARLRRISAQYRAARGVAAPPSVRCNAPWVSAVVEADGTVRPCFFHEPIGNLRDATLPEVLNGPVARAFRAGLDMDTNPTCRRCVCTLKL</sequence>
<dbReference type="PROSITE" id="PS51918">
    <property type="entry name" value="RADICAL_SAM"/>
    <property type="match status" value="1"/>
</dbReference>
<gene>
    <name evidence="7" type="ORF">FHS74_004793</name>
</gene>
<dbReference type="GO" id="GO:0051536">
    <property type="term" value="F:iron-sulfur cluster binding"/>
    <property type="evidence" value="ECO:0007669"/>
    <property type="project" value="UniProtKB-KW"/>
</dbReference>
<evidence type="ECO:0000256" key="5">
    <source>
        <dbReference type="ARBA" id="ARBA00023014"/>
    </source>
</evidence>
<dbReference type="EMBL" id="JACIIZ010000016">
    <property type="protein sequence ID" value="MBB6254207.1"/>
    <property type="molecule type" value="Genomic_DNA"/>
</dbReference>
<name>A0A7X0B2J9_9PROT</name>
<keyword evidence="8" id="KW-1185">Reference proteome</keyword>
<evidence type="ECO:0000256" key="3">
    <source>
        <dbReference type="ARBA" id="ARBA00022723"/>
    </source>
</evidence>
<evidence type="ECO:0000256" key="4">
    <source>
        <dbReference type="ARBA" id="ARBA00023004"/>
    </source>
</evidence>
<proteinExistence type="predicted"/>